<accession>A0A0L6VJD1</accession>
<dbReference type="EMBL" id="LAVV01006379">
    <property type="protein sequence ID" value="KNZ60250.1"/>
    <property type="molecule type" value="Genomic_DNA"/>
</dbReference>
<keyword evidence="1" id="KW-0812">Transmembrane</keyword>
<proteinExistence type="predicted"/>
<dbReference type="VEuPathDB" id="FungiDB:VP01_1588g1"/>
<evidence type="ECO:0000313" key="3">
    <source>
        <dbReference type="Proteomes" id="UP000037035"/>
    </source>
</evidence>
<comment type="caution">
    <text evidence="2">The sequence shown here is derived from an EMBL/GenBank/DDBJ whole genome shotgun (WGS) entry which is preliminary data.</text>
</comment>
<reference evidence="2 3" key="1">
    <citation type="submission" date="2015-08" db="EMBL/GenBank/DDBJ databases">
        <title>Next Generation Sequencing and Analysis of the Genome of Puccinia sorghi L Schw, the Causal Agent of Maize Common Rust.</title>
        <authorList>
            <person name="Rochi L."/>
            <person name="Burguener G."/>
            <person name="Darino M."/>
            <person name="Turjanski A."/>
            <person name="Kreff E."/>
            <person name="Dieguez M.J."/>
            <person name="Sacco F."/>
        </authorList>
    </citation>
    <scope>NUCLEOTIDE SEQUENCE [LARGE SCALE GENOMIC DNA]</scope>
    <source>
        <strain evidence="2 3">RO10H11247</strain>
    </source>
</reference>
<feature type="transmembrane region" description="Helical" evidence="1">
    <location>
        <begin position="358"/>
        <end position="382"/>
    </location>
</feature>
<name>A0A0L6VJD1_9BASI</name>
<keyword evidence="1" id="KW-1133">Transmembrane helix</keyword>
<feature type="transmembrane region" description="Helical" evidence="1">
    <location>
        <begin position="389"/>
        <end position="413"/>
    </location>
</feature>
<keyword evidence="1" id="KW-0472">Membrane</keyword>
<organism evidence="2 3">
    <name type="scientific">Puccinia sorghi</name>
    <dbReference type="NCBI Taxonomy" id="27349"/>
    <lineage>
        <taxon>Eukaryota</taxon>
        <taxon>Fungi</taxon>
        <taxon>Dikarya</taxon>
        <taxon>Basidiomycota</taxon>
        <taxon>Pucciniomycotina</taxon>
        <taxon>Pucciniomycetes</taxon>
        <taxon>Pucciniales</taxon>
        <taxon>Pucciniaceae</taxon>
        <taxon>Puccinia</taxon>
    </lineage>
</organism>
<feature type="transmembrane region" description="Helical" evidence="1">
    <location>
        <begin position="456"/>
        <end position="482"/>
    </location>
</feature>
<gene>
    <name evidence="2" type="ORF">VP01_1588g1</name>
</gene>
<feature type="transmembrane region" description="Helical" evidence="1">
    <location>
        <begin position="425"/>
        <end position="444"/>
    </location>
</feature>
<dbReference type="AlphaFoldDB" id="A0A0L6VJD1"/>
<keyword evidence="3" id="KW-1185">Reference proteome</keyword>
<sequence length="675" mass="79313">MTVKLNIFNLKLENHSIFNLDYTKHKTQLYHTTQLYQTSYCHVIYMIKTLIQEKIELAVSKADTYTFYELDILFLFYESIGSITPDNPNHRSLKNHTTILINIFLPNKTFPICKAEKEIKPWFGRSLKHPPANTNTRAWKANQISSSSQFSLFPHSCFHSPPSLSSNIPKLLCVVFDFLVRCHYNLWPYSVQNHNTLYIIKIVSPLCYSSNHCYCITCKGFSYLFRGFDMDIKPSCNQFTKEFQRISTEPKTKFTKSISSVYDQVQRNYLHESSMETALELYCIIIFSRKILTQNNQGLIFNWQKVVNKLDTDNELMKVLLGGKGFFLSTGTLDIQFNSCSMFLSQQWLMMQCDLSHNVVYCVTCLMLLFFSLVRVLFLLYIPPKIVQYLYLLFHVKHLVLNSHVVMLLLFIWKVPQFSNFLKHISILFCFESYEGLVLLLYFQGDPRINFSKNKFLLYFFYFLFMIIILFYLSITATYFGLSMHICKLTRAIFNIHSSSITIPDIYQVPATRGPFAALAGKCHKSFFFLQPFRNYLESEFYPHKPLNISIKMGRSTIHFNQKIQQKKSHITIYGFSIRTFLFELMHFFHFTMFKNFQVSFFSQKEKIQQLNSWYSLSNFVPKGLTIISSKPLRKHTSKFDCMIGKLQQIHHPGPWENNSQELVKQLPRHCGCRA</sequence>
<protein>
    <submittedName>
        <fullName evidence="2">Uncharacterized protein</fullName>
    </submittedName>
</protein>
<dbReference type="Proteomes" id="UP000037035">
    <property type="component" value="Unassembled WGS sequence"/>
</dbReference>
<evidence type="ECO:0000313" key="2">
    <source>
        <dbReference type="EMBL" id="KNZ60250.1"/>
    </source>
</evidence>
<evidence type="ECO:0000256" key="1">
    <source>
        <dbReference type="SAM" id="Phobius"/>
    </source>
</evidence>